<gene>
    <name evidence="9" type="ORF">HHL11_16585</name>
</gene>
<evidence type="ECO:0000256" key="2">
    <source>
        <dbReference type="ARBA" id="ARBA00010792"/>
    </source>
</evidence>
<evidence type="ECO:0000256" key="6">
    <source>
        <dbReference type="ARBA" id="ARBA00023136"/>
    </source>
</evidence>
<evidence type="ECO:0000259" key="8">
    <source>
        <dbReference type="Pfam" id="PF09335"/>
    </source>
</evidence>
<keyword evidence="10" id="KW-1185">Reference proteome</keyword>
<protein>
    <recommendedName>
        <fullName evidence="8">VTT domain-containing protein</fullName>
    </recommendedName>
</protein>
<dbReference type="GO" id="GO:0005886">
    <property type="term" value="C:plasma membrane"/>
    <property type="evidence" value="ECO:0007669"/>
    <property type="project" value="UniProtKB-SubCell"/>
</dbReference>
<feature type="transmembrane region" description="Helical" evidence="7">
    <location>
        <begin position="6"/>
        <end position="26"/>
    </location>
</feature>
<feature type="domain" description="VTT" evidence="8">
    <location>
        <begin position="48"/>
        <end position="159"/>
    </location>
</feature>
<keyword evidence="5 7" id="KW-1133">Transmembrane helix</keyword>
<keyword evidence="4 7" id="KW-0812">Transmembrane</keyword>
<reference evidence="9 10" key="1">
    <citation type="submission" date="2020-04" db="EMBL/GenBank/DDBJ databases">
        <title>Ramlibacter sp. G-1-2-2 isolated from soil.</title>
        <authorList>
            <person name="Dahal R.H."/>
        </authorList>
    </citation>
    <scope>NUCLEOTIDE SEQUENCE [LARGE SCALE GENOMIC DNA]</scope>
    <source>
        <strain evidence="9 10">G-1-2-2</strain>
    </source>
</reference>
<keyword evidence="6 7" id="KW-0472">Membrane</keyword>
<evidence type="ECO:0000256" key="7">
    <source>
        <dbReference type="RuleBase" id="RU367016"/>
    </source>
</evidence>
<evidence type="ECO:0000256" key="5">
    <source>
        <dbReference type="ARBA" id="ARBA00022989"/>
    </source>
</evidence>
<dbReference type="PANTHER" id="PTHR30353:SF15">
    <property type="entry name" value="INNER MEMBRANE PROTEIN YABI"/>
    <property type="match status" value="1"/>
</dbReference>
<dbReference type="RefSeq" id="WP_169419443.1">
    <property type="nucleotide sequence ID" value="NZ_JABBFX010000001.1"/>
</dbReference>
<evidence type="ECO:0000313" key="10">
    <source>
        <dbReference type="Proteomes" id="UP000541185"/>
    </source>
</evidence>
<dbReference type="EMBL" id="JABBFX010000001">
    <property type="protein sequence ID" value="NML45373.1"/>
    <property type="molecule type" value="Genomic_DNA"/>
</dbReference>
<dbReference type="InterPro" id="IPR032818">
    <property type="entry name" value="DedA-like"/>
</dbReference>
<comment type="similarity">
    <text evidence="2 7">Belongs to the DedA family.</text>
</comment>
<dbReference type="InterPro" id="IPR032816">
    <property type="entry name" value="VTT_dom"/>
</dbReference>
<dbReference type="PANTHER" id="PTHR30353">
    <property type="entry name" value="INNER MEMBRANE PROTEIN DEDA-RELATED"/>
    <property type="match status" value="1"/>
</dbReference>
<sequence length="208" mass="23279">MFELFLGFFYGLDPASMAACVFLVLFGAGMGLPLSQDLMLLAAAPLTLMGVLPPLKLVALAWVALLAGDAVTFWTGRYFGARWIRLPWAQRGVPPAALQRLEEGTRRRGPLLAFLARFLPGQRATLYFAYGTLHMPWRQFLAFDALAAAIHVPLLVYGVRLLHWRWEAWQAPLDHIDDALTLALIALVFFWYRRQKRLSPPASAAASR</sequence>
<accession>A0A848HA72</accession>
<dbReference type="Proteomes" id="UP000541185">
    <property type="component" value="Unassembled WGS sequence"/>
</dbReference>
<evidence type="ECO:0000256" key="4">
    <source>
        <dbReference type="ARBA" id="ARBA00022692"/>
    </source>
</evidence>
<evidence type="ECO:0000256" key="3">
    <source>
        <dbReference type="ARBA" id="ARBA00022475"/>
    </source>
</evidence>
<feature type="transmembrane region" description="Helical" evidence="7">
    <location>
        <begin position="175"/>
        <end position="192"/>
    </location>
</feature>
<name>A0A848HA72_9BURK</name>
<dbReference type="Pfam" id="PF09335">
    <property type="entry name" value="VTT_dom"/>
    <property type="match status" value="1"/>
</dbReference>
<comment type="subcellular location">
    <subcellularLocation>
        <location evidence="1 7">Cell membrane</location>
        <topology evidence="1 7">Multi-pass membrane protein</topology>
    </subcellularLocation>
</comment>
<organism evidence="9 10">
    <name type="scientific">Ramlibacter agri</name>
    <dbReference type="NCBI Taxonomy" id="2728837"/>
    <lineage>
        <taxon>Bacteria</taxon>
        <taxon>Pseudomonadati</taxon>
        <taxon>Pseudomonadota</taxon>
        <taxon>Betaproteobacteria</taxon>
        <taxon>Burkholderiales</taxon>
        <taxon>Comamonadaceae</taxon>
        <taxon>Ramlibacter</taxon>
    </lineage>
</organism>
<feature type="transmembrane region" description="Helical" evidence="7">
    <location>
        <begin position="140"/>
        <end position="163"/>
    </location>
</feature>
<dbReference type="AlphaFoldDB" id="A0A848HA72"/>
<evidence type="ECO:0000256" key="1">
    <source>
        <dbReference type="ARBA" id="ARBA00004651"/>
    </source>
</evidence>
<proteinExistence type="inferred from homology"/>
<feature type="transmembrane region" description="Helical" evidence="7">
    <location>
        <begin position="38"/>
        <end position="55"/>
    </location>
</feature>
<evidence type="ECO:0000313" key="9">
    <source>
        <dbReference type="EMBL" id="NML45373.1"/>
    </source>
</evidence>
<keyword evidence="3 7" id="KW-1003">Cell membrane</keyword>
<comment type="caution">
    <text evidence="9">The sequence shown here is derived from an EMBL/GenBank/DDBJ whole genome shotgun (WGS) entry which is preliminary data.</text>
</comment>